<sequence>MKTGDIVFHQEYGVGKIKFIDGLAYLVYYYKENPLLHNGFIGPNFHYWWSYAEDLKLISSVRTLIERRQHG</sequence>
<dbReference type="EMBL" id="CYZA01000006">
    <property type="protein sequence ID" value="CUN83566.1"/>
    <property type="molecule type" value="Genomic_DNA"/>
</dbReference>
<dbReference type="RefSeq" id="WP_055053206.1">
    <property type="nucleotide sequence ID" value="NZ_CYZA01000006.1"/>
</dbReference>
<organism evidence="1 2">
    <name type="scientific">Blautia obeum</name>
    <dbReference type="NCBI Taxonomy" id="40520"/>
    <lineage>
        <taxon>Bacteria</taxon>
        <taxon>Bacillati</taxon>
        <taxon>Bacillota</taxon>
        <taxon>Clostridia</taxon>
        <taxon>Lachnospirales</taxon>
        <taxon>Lachnospiraceae</taxon>
        <taxon>Blautia</taxon>
    </lineage>
</organism>
<reference evidence="1 2" key="1">
    <citation type="submission" date="2015-09" db="EMBL/GenBank/DDBJ databases">
        <authorList>
            <consortium name="Pathogen Informatics"/>
        </authorList>
    </citation>
    <scope>NUCLEOTIDE SEQUENCE [LARGE SCALE GENOMIC DNA]</scope>
    <source>
        <strain evidence="1 2">2789STDY5608838</strain>
    </source>
</reference>
<gene>
    <name evidence="1" type="ORF">ERS852395_01459</name>
</gene>
<dbReference type="Proteomes" id="UP000095447">
    <property type="component" value="Unassembled WGS sequence"/>
</dbReference>
<name>A0A174A7V5_9FIRM</name>
<dbReference type="AlphaFoldDB" id="A0A174A7V5"/>
<protein>
    <submittedName>
        <fullName evidence="1">Uncharacterized protein</fullName>
    </submittedName>
</protein>
<proteinExistence type="predicted"/>
<evidence type="ECO:0000313" key="1">
    <source>
        <dbReference type="EMBL" id="CUN83566.1"/>
    </source>
</evidence>
<evidence type="ECO:0000313" key="2">
    <source>
        <dbReference type="Proteomes" id="UP000095447"/>
    </source>
</evidence>
<accession>A0A174A7V5</accession>